<accession>A0A926UWD1</accession>
<evidence type="ECO:0000256" key="5">
    <source>
        <dbReference type="ARBA" id="ARBA00022801"/>
    </source>
</evidence>
<dbReference type="SUPFAM" id="SSF88723">
    <property type="entry name" value="PIN domain-like"/>
    <property type="match status" value="1"/>
</dbReference>
<dbReference type="Proteomes" id="UP000631421">
    <property type="component" value="Unassembled WGS sequence"/>
</dbReference>
<dbReference type="AlphaFoldDB" id="A0A926UWD1"/>
<dbReference type="GO" id="GO:0004540">
    <property type="term" value="F:RNA nuclease activity"/>
    <property type="evidence" value="ECO:0007669"/>
    <property type="project" value="InterPro"/>
</dbReference>
<comment type="similarity">
    <text evidence="7 8">Belongs to the PINc/VapC protein family.</text>
</comment>
<dbReference type="EC" id="3.1.-.-" evidence="8"/>
<dbReference type="GO" id="GO:0000287">
    <property type="term" value="F:magnesium ion binding"/>
    <property type="evidence" value="ECO:0007669"/>
    <property type="project" value="UniProtKB-UniRule"/>
</dbReference>
<dbReference type="GO" id="GO:0016787">
    <property type="term" value="F:hydrolase activity"/>
    <property type="evidence" value="ECO:0007669"/>
    <property type="project" value="UniProtKB-KW"/>
</dbReference>
<dbReference type="Gene3D" id="3.40.50.1010">
    <property type="entry name" value="5'-nuclease"/>
    <property type="match status" value="1"/>
</dbReference>
<evidence type="ECO:0000313" key="10">
    <source>
        <dbReference type="EMBL" id="MBD2152529.1"/>
    </source>
</evidence>
<keyword evidence="6 8" id="KW-0460">Magnesium</keyword>
<feature type="binding site" evidence="8">
    <location>
        <position position="6"/>
    </location>
    <ligand>
        <name>Mg(2+)</name>
        <dbReference type="ChEBI" id="CHEBI:18420"/>
    </ligand>
</feature>
<dbReference type="HAMAP" id="MF_00265">
    <property type="entry name" value="VapC_Nob1"/>
    <property type="match status" value="1"/>
</dbReference>
<sequence>MRYMLDTNTCIYIIKRKPKDVLEKFQTIAPFDIGISSITVAELEYGAAKSQFPDRNRAALNQFLIPLEIVQFDEQSATIYGDIRATLERSGKIIGAMDLLIAAHALSLNLTLVTNNTKEFNRVHDLMLENWVTS</sequence>
<evidence type="ECO:0000256" key="4">
    <source>
        <dbReference type="ARBA" id="ARBA00022723"/>
    </source>
</evidence>
<evidence type="ECO:0000256" key="1">
    <source>
        <dbReference type="ARBA" id="ARBA00001946"/>
    </source>
</evidence>
<feature type="binding site" evidence="8">
    <location>
        <position position="98"/>
    </location>
    <ligand>
        <name>Mg(2+)</name>
        <dbReference type="ChEBI" id="CHEBI:18420"/>
    </ligand>
</feature>
<dbReference type="RefSeq" id="WP_190352996.1">
    <property type="nucleotide sequence ID" value="NZ_JACJPY010000114.1"/>
</dbReference>
<dbReference type="InterPro" id="IPR022907">
    <property type="entry name" value="VapC_family"/>
</dbReference>
<dbReference type="Pfam" id="PF01850">
    <property type="entry name" value="PIN"/>
    <property type="match status" value="1"/>
</dbReference>
<dbReference type="PANTHER" id="PTHR33653:SF1">
    <property type="entry name" value="RIBONUCLEASE VAPC2"/>
    <property type="match status" value="1"/>
</dbReference>
<feature type="domain" description="PIN" evidence="9">
    <location>
        <begin position="3"/>
        <end position="123"/>
    </location>
</feature>
<comment type="caution">
    <text evidence="10">The sequence shown here is derived from an EMBL/GenBank/DDBJ whole genome shotgun (WGS) entry which is preliminary data.</text>
</comment>
<protein>
    <recommendedName>
        <fullName evidence="8">Ribonuclease VapC</fullName>
        <shortName evidence="8">RNase VapC</shortName>
        <ecNumber evidence="8">3.1.-.-</ecNumber>
    </recommendedName>
    <alternativeName>
        <fullName evidence="8">Toxin VapC</fullName>
    </alternativeName>
</protein>
<keyword evidence="4 8" id="KW-0479">Metal-binding</keyword>
<reference evidence="10" key="1">
    <citation type="journal article" date="2015" name="ISME J.">
        <title>Draft Genome Sequence of Streptomyces incarnatus NRRL8089, which Produces the Nucleoside Antibiotic Sinefungin.</title>
        <authorList>
            <person name="Oshima K."/>
            <person name="Hattori M."/>
            <person name="Shimizu H."/>
            <person name="Fukuda K."/>
            <person name="Nemoto M."/>
            <person name="Inagaki K."/>
            <person name="Tamura T."/>
        </authorList>
    </citation>
    <scope>NUCLEOTIDE SEQUENCE</scope>
    <source>
        <strain evidence="10">FACHB-1277</strain>
    </source>
</reference>
<dbReference type="InterPro" id="IPR029060">
    <property type="entry name" value="PIN-like_dom_sf"/>
</dbReference>
<keyword evidence="2 8" id="KW-1277">Toxin-antitoxin system</keyword>
<keyword evidence="5 8" id="KW-0378">Hydrolase</keyword>
<name>A0A926UWD1_9CYAN</name>
<keyword evidence="11" id="KW-1185">Reference proteome</keyword>
<dbReference type="CDD" id="cd18745">
    <property type="entry name" value="PIN_VapC4-5_FitB-like"/>
    <property type="match status" value="1"/>
</dbReference>
<reference evidence="10" key="2">
    <citation type="submission" date="2020-08" db="EMBL/GenBank/DDBJ databases">
        <authorList>
            <person name="Chen M."/>
            <person name="Teng W."/>
            <person name="Zhao L."/>
            <person name="Hu C."/>
            <person name="Zhou Y."/>
            <person name="Han B."/>
            <person name="Song L."/>
            <person name="Shu W."/>
        </authorList>
    </citation>
    <scope>NUCLEOTIDE SEQUENCE</scope>
    <source>
        <strain evidence="10">FACHB-1277</strain>
    </source>
</reference>
<evidence type="ECO:0000256" key="7">
    <source>
        <dbReference type="ARBA" id="ARBA00038093"/>
    </source>
</evidence>
<comment type="function">
    <text evidence="8">Toxic component of a toxin-antitoxin (TA) system. An RNase.</text>
</comment>
<dbReference type="InterPro" id="IPR002716">
    <property type="entry name" value="PIN_dom"/>
</dbReference>
<dbReference type="GO" id="GO:0090729">
    <property type="term" value="F:toxin activity"/>
    <property type="evidence" value="ECO:0007669"/>
    <property type="project" value="UniProtKB-KW"/>
</dbReference>
<keyword evidence="8" id="KW-0800">Toxin</keyword>
<gene>
    <name evidence="8" type="primary">vapC</name>
    <name evidence="10" type="ORF">H6F44_20755</name>
</gene>
<evidence type="ECO:0000256" key="6">
    <source>
        <dbReference type="ARBA" id="ARBA00022842"/>
    </source>
</evidence>
<comment type="cofactor">
    <cofactor evidence="1 8">
        <name>Mg(2+)</name>
        <dbReference type="ChEBI" id="CHEBI:18420"/>
    </cofactor>
</comment>
<organism evidence="10 11">
    <name type="scientific">Pseudanabaena cinerea FACHB-1277</name>
    <dbReference type="NCBI Taxonomy" id="2949581"/>
    <lineage>
        <taxon>Bacteria</taxon>
        <taxon>Bacillati</taxon>
        <taxon>Cyanobacteriota</taxon>
        <taxon>Cyanophyceae</taxon>
        <taxon>Pseudanabaenales</taxon>
        <taxon>Pseudanabaenaceae</taxon>
        <taxon>Pseudanabaena</taxon>
        <taxon>Pseudanabaena cinerea</taxon>
    </lineage>
</organism>
<proteinExistence type="inferred from homology"/>
<evidence type="ECO:0000256" key="3">
    <source>
        <dbReference type="ARBA" id="ARBA00022722"/>
    </source>
</evidence>
<dbReference type="PANTHER" id="PTHR33653">
    <property type="entry name" value="RIBONUCLEASE VAPC2"/>
    <property type="match status" value="1"/>
</dbReference>
<evidence type="ECO:0000313" key="11">
    <source>
        <dbReference type="Proteomes" id="UP000631421"/>
    </source>
</evidence>
<evidence type="ECO:0000256" key="2">
    <source>
        <dbReference type="ARBA" id="ARBA00022649"/>
    </source>
</evidence>
<dbReference type="EMBL" id="JACJPY010000114">
    <property type="protein sequence ID" value="MBD2152529.1"/>
    <property type="molecule type" value="Genomic_DNA"/>
</dbReference>
<evidence type="ECO:0000256" key="8">
    <source>
        <dbReference type="HAMAP-Rule" id="MF_00265"/>
    </source>
</evidence>
<dbReference type="InterPro" id="IPR050556">
    <property type="entry name" value="Type_II_TA_system_RNase"/>
</dbReference>
<evidence type="ECO:0000259" key="9">
    <source>
        <dbReference type="Pfam" id="PF01850"/>
    </source>
</evidence>
<keyword evidence="3 8" id="KW-0540">Nuclease</keyword>